<dbReference type="Gene3D" id="3.30.565.10">
    <property type="entry name" value="Histidine kinase-like ATPase, C-terminal domain"/>
    <property type="match status" value="1"/>
</dbReference>
<dbReference type="InterPro" id="IPR036890">
    <property type="entry name" value="HATPase_C_sf"/>
</dbReference>
<dbReference type="SUPFAM" id="SSF52172">
    <property type="entry name" value="CheY-like"/>
    <property type="match status" value="2"/>
</dbReference>
<evidence type="ECO:0000259" key="9">
    <source>
        <dbReference type="PROSITE" id="PS50109"/>
    </source>
</evidence>
<evidence type="ECO:0000259" key="10">
    <source>
        <dbReference type="PROSITE" id="PS50110"/>
    </source>
</evidence>
<keyword evidence="8" id="KW-0175">Coiled coil</keyword>
<dbReference type="InterPro" id="IPR000700">
    <property type="entry name" value="PAS-assoc_C"/>
</dbReference>
<reference evidence="13 14" key="1">
    <citation type="submission" date="2015-05" db="EMBL/GenBank/DDBJ databases">
        <authorList>
            <person name="Tang B."/>
            <person name="Yu Y."/>
        </authorList>
    </citation>
    <scope>NUCLEOTIDE SEQUENCE [LARGE SCALE GENOMIC DNA]</scope>
    <source>
        <strain evidence="13 14">DSM 7029</strain>
    </source>
</reference>
<comment type="subcellular location">
    <subcellularLocation>
        <location evidence="2">Cell inner membrane</location>
        <topology evidence="2">Multi-pass membrane protein</topology>
    </subcellularLocation>
</comment>
<dbReference type="SMART" id="SM00387">
    <property type="entry name" value="HATPase_c"/>
    <property type="match status" value="1"/>
</dbReference>
<evidence type="ECO:0000256" key="7">
    <source>
        <dbReference type="PROSITE-ProRule" id="PRU00169"/>
    </source>
</evidence>
<dbReference type="RefSeq" id="WP_047194850.1">
    <property type="nucleotide sequence ID" value="NZ_CP011371.1"/>
</dbReference>
<dbReference type="KEGG" id="pbh:AAW51_2454"/>
<dbReference type="CDD" id="cd00082">
    <property type="entry name" value="HisKA"/>
    <property type="match status" value="1"/>
</dbReference>
<gene>
    <name evidence="13" type="ORF">AAW51_2454</name>
</gene>
<dbReference type="SUPFAM" id="SSF47384">
    <property type="entry name" value="Homodimeric domain of signal transducing histidine kinase"/>
    <property type="match status" value="1"/>
</dbReference>
<dbReference type="InterPro" id="IPR004358">
    <property type="entry name" value="Sig_transdc_His_kin-like_C"/>
</dbReference>
<keyword evidence="4 7" id="KW-0597">Phosphoprotein</keyword>
<dbReference type="Proteomes" id="UP000035352">
    <property type="component" value="Chromosome"/>
</dbReference>
<keyword evidence="5" id="KW-0808">Transferase</keyword>
<evidence type="ECO:0000259" key="12">
    <source>
        <dbReference type="PROSITE" id="PS50113"/>
    </source>
</evidence>
<dbReference type="PRINTS" id="PR00344">
    <property type="entry name" value="BCTRLSENSOR"/>
</dbReference>
<dbReference type="GO" id="GO:0000155">
    <property type="term" value="F:phosphorelay sensor kinase activity"/>
    <property type="evidence" value="ECO:0007669"/>
    <property type="project" value="InterPro"/>
</dbReference>
<dbReference type="InterPro" id="IPR036097">
    <property type="entry name" value="HisK_dim/P_sf"/>
</dbReference>
<dbReference type="PANTHER" id="PTHR43047:SF72">
    <property type="entry name" value="OSMOSENSING HISTIDINE PROTEIN KINASE SLN1"/>
    <property type="match status" value="1"/>
</dbReference>
<evidence type="ECO:0000313" key="13">
    <source>
        <dbReference type="EMBL" id="AKJ29145.1"/>
    </source>
</evidence>
<evidence type="ECO:0000256" key="8">
    <source>
        <dbReference type="SAM" id="Coils"/>
    </source>
</evidence>
<dbReference type="InterPro" id="IPR000014">
    <property type="entry name" value="PAS"/>
</dbReference>
<dbReference type="Pfam" id="PF00072">
    <property type="entry name" value="Response_reg"/>
    <property type="match status" value="2"/>
</dbReference>
<dbReference type="SUPFAM" id="SSF55785">
    <property type="entry name" value="PYP-like sensor domain (PAS domain)"/>
    <property type="match status" value="1"/>
</dbReference>
<dbReference type="STRING" id="413882.AAW51_2454"/>
<evidence type="ECO:0000313" key="14">
    <source>
        <dbReference type="Proteomes" id="UP000035352"/>
    </source>
</evidence>
<feature type="domain" description="PAC" evidence="12">
    <location>
        <begin position="227"/>
        <end position="280"/>
    </location>
</feature>
<organism evidence="13 14">
    <name type="scientific">Caldimonas brevitalea</name>
    <dbReference type="NCBI Taxonomy" id="413882"/>
    <lineage>
        <taxon>Bacteria</taxon>
        <taxon>Pseudomonadati</taxon>
        <taxon>Pseudomonadota</taxon>
        <taxon>Betaproteobacteria</taxon>
        <taxon>Burkholderiales</taxon>
        <taxon>Sphaerotilaceae</taxon>
        <taxon>Caldimonas</taxon>
    </lineage>
</organism>
<dbReference type="GO" id="GO:0006355">
    <property type="term" value="P:regulation of DNA-templated transcription"/>
    <property type="evidence" value="ECO:0007669"/>
    <property type="project" value="InterPro"/>
</dbReference>
<dbReference type="FunFam" id="3.30.565.10:FF:000006">
    <property type="entry name" value="Sensor histidine kinase WalK"/>
    <property type="match status" value="1"/>
</dbReference>
<feature type="domain" description="Response regulatory" evidence="10">
    <location>
        <begin position="18"/>
        <end position="134"/>
    </location>
</feature>
<dbReference type="SMART" id="SM00388">
    <property type="entry name" value="HisKA"/>
    <property type="match status" value="1"/>
</dbReference>
<accession>A0A0G3BRH0</accession>
<evidence type="ECO:0000259" key="11">
    <source>
        <dbReference type="PROSITE" id="PS50112"/>
    </source>
</evidence>
<evidence type="ECO:0000256" key="6">
    <source>
        <dbReference type="ARBA" id="ARBA00022777"/>
    </source>
</evidence>
<dbReference type="Gene3D" id="3.30.450.20">
    <property type="entry name" value="PAS domain"/>
    <property type="match status" value="1"/>
</dbReference>
<dbReference type="Pfam" id="PF00512">
    <property type="entry name" value="HisKA"/>
    <property type="match status" value="1"/>
</dbReference>
<evidence type="ECO:0000256" key="4">
    <source>
        <dbReference type="ARBA" id="ARBA00022553"/>
    </source>
</evidence>
<dbReference type="Gene3D" id="1.10.287.130">
    <property type="match status" value="1"/>
</dbReference>
<protein>
    <recommendedName>
        <fullName evidence="3">histidine kinase</fullName>
        <ecNumber evidence="3">2.7.13.3</ecNumber>
    </recommendedName>
</protein>
<dbReference type="InterPro" id="IPR005467">
    <property type="entry name" value="His_kinase_dom"/>
</dbReference>
<dbReference type="EC" id="2.7.13.3" evidence="3"/>
<dbReference type="NCBIfam" id="TIGR00229">
    <property type="entry name" value="sensory_box"/>
    <property type="match status" value="1"/>
</dbReference>
<evidence type="ECO:0000256" key="3">
    <source>
        <dbReference type="ARBA" id="ARBA00012438"/>
    </source>
</evidence>
<dbReference type="InterPro" id="IPR013767">
    <property type="entry name" value="PAS_fold"/>
</dbReference>
<feature type="coiled-coil region" evidence="8">
    <location>
        <begin position="271"/>
        <end position="298"/>
    </location>
</feature>
<dbReference type="GO" id="GO:0009927">
    <property type="term" value="F:histidine phosphotransfer kinase activity"/>
    <property type="evidence" value="ECO:0007669"/>
    <property type="project" value="TreeGrafter"/>
</dbReference>
<dbReference type="PROSITE" id="PS50109">
    <property type="entry name" value="HIS_KIN"/>
    <property type="match status" value="1"/>
</dbReference>
<feature type="domain" description="Response regulatory" evidence="10">
    <location>
        <begin position="542"/>
        <end position="653"/>
    </location>
</feature>
<dbReference type="OrthoDB" id="8552871at2"/>
<dbReference type="Gene3D" id="3.40.50.2300">
    <property type="match status" value="2"/>
</dbReference>
<dbReference type="GO" id="GO:0005886">
    <property type="term" value="C:plasma membrane"/>
    <property type="evidence" value="ECO:0007669"/>
    <property type="project" value="UniProtKB-SubCell"/>
</dbReference>
<dbReference type="SMART" id="SM00091">
    <property type="entry name" value="PAS"/>
    <property type="match status" value="1"/>
</dbReference>
<sequence length="660" mass="72340">MSETTTAAVAEAADNELQLLLLEDSPRDAELLIDSLGLAQPRWRIEWTRNESEFLAALERGGFDLVLSDYELPGFSGVEALEQALRRRPGTPFVFVSGVIGEENAVEMLRRGATDYVLKERMGRLPMVIERAMREVRQERQRKLAERQLREADALYARVVDSLKDYAVILLDVQGQIRAWNAAASLIFGYAVDEVLGRSCELLLTPEDRAAGVLQAEMHTAAADGSASDDRWLLHKDGRRLWAEGVMTPLYSDGAAEPSGYSKIVRDATEAHEAASAVRRAKEEAERANRAKDRFLAVLSHELRTPLAPITAATFVLQRVAKVPPECEDLLPMIRRNVALEARLIDDLLDMTAIEEGKLHLKLQPLDVHRVVPTVIEMLGNDIQAKGLRLQLELQAQDTVVQGDEARLQQVVWNIVRNAVKFTPDGGSIRLRSYNDEAGRLCLECTDSGIGIAPESLSRIFVAFEQADQEVAEQFGGLGLGLTIARSLVARHGGSLEAHSDGRHQGATFRILLPTGTAATRPAGTPAAATPAPSPSAPLRHRLLLVEDHEDAAQVMKLLLEDLDYEVTLARSLQEALECGRSDRFDLIITDLGLPGGSGVEVARAFAPGVPVVALSGYGSEEDLRSTRAAGFASHLIKPVDPEQLQTTLRSLLRHPPTRR</sequence>
<evidence type="ECO:0000256" key="1">
    <source>
        <dbReference type="ARBA" id="ARBA00000085"/>
    </source>
</evidence>
<dbReference type="InterPro" id="IPR001789">
    <property type="entry name" value="Sig_transdc_resp-reg_receiver"/>
</dbReference>
<proteinExistence type="predicted"/>
<dbReference type="Pfam" id="PF02518">
    <property type="entry name" value="HATPase_c"/>
    <property type="match status" value="1"/>
</dbReference>
<evidence type="ECO:0000256" key="5">
    <source>
        <dbReference type="ARBA" id="ARBA00022679"/>
    </source>
</evidence>
<dbReference type="PROSITE" id="PS50112">
    <property type="entry name" value="PAS"/>
    <property type="match status" value="1"/>
</dbReference>
<dbReference type="InterPro" id="IPR035965">
    <property type="entry name" value="PAS-like_dom_sf"/>
</dbReference>
<dbReference type="PROSITE" id="PS50110">
    <property type="entry name" value="RESPONSE_REGULATORY"/>
    <property type="match status" value="2"/>
</dbReference>
<feature type="domain" description="PAS" evidence="11">
    <location>
        <begin position="152"/>
        <end position="209"/>
    </location>
</feature>
<feature type="modified residue" description="4-aspartylphosphate" evidence="7">
    <location>
        <position position="69"/>
    </location>
</feature>
<dbReference type="AlphaFoldDB" id="A0A0G3BRH0"/>
<feature type="domain" description="Histidine kinase" evidence="9">
    <location>
        <begin position="298"/>
        <end position="517"/>
    </location>
</feature>
<dbReference type="InterPro" id="IPR011006">
    <property type="entry name" value="CheY-like_superfamily"/>
</dbReference>
<dbReference type="InterPro" id="IPR003661">
    <property type="entry name" value="HisK_dim/P_dom"/>
</dbReference>
<keyword evidence="14" id="KW-1185">Reference proteome</keyword>
<dbReference type="InterPro" id="IPR003594">
    <property type="entry name" value="HATPase_dom"/>
</dbReference>
<dbReference type="SMART" id="SM00448">
    <property type="entry name" value="REC"/>
    <property type="match status" value="2"/>
</dbReference>
<dbReference type="PANTHER" id="PTHR43047">
    <property type="entry name" value="TWO-COMPONENT HISTIDINE PROTEIN KINASE"/>
    <property type="match status" value="1"/>
</dbReference>
<name>A0A0G3BRH0_9BURK</name>
<dbReference type="CDD" id="cd00130">
    <property type="entry name" value="PAS"/>
    <property type="match status" value="1"/>
</dbReference>
<dbReference type="Pfam" id="PF00989">
    <property type="entry name" value="PAS"/>
    <property type="match status" value="1"/>
</dbReference>
<evidence type="ECO:0000256" key="2">
    <source>
        <dbReference type="ARBA" id="ARBA00004429"/>
    </source>
</evidence>
<comment type="catalytic activity">
    <reaction evidence="1">
        <text>ATP + protein L-histidine = ADP + protein N-phospho-L-histidine.</text>
        <dbReference type="EC" id="2.7.13.3"/>
    </reaction>
</comment>
<dbReference type="SUPFAM" id="SSF55874">
    <property type="entry name" value="ATPase domain of HSP90 chaperone/DNA topoisomerase II/histidine kinase"/>
    <property type="match status" value="1"/>
</dbReference>
<keyword evidence="6 13" id="KW-0418">Kinase</keyword>
<dbReference type="CDD" id="cd00156">
    <property type="entry name" value="REC"/>
    <property type="match status" value="1"/>
</dbReference>
<dbReference type="EMBL" id="CP011371">
    <property type="protein sequence ID" value="AKJ29145.1"/>
    <property type="molecule type" value="Genomic_DNA"/>
</dbReference>
<dbReference type="PROSITE" id="PS50113">
    <property type="entry name" value="PAC"/>
    <property type="match status" value="1"/>
</dbReference>
<feature type="modified residue" description="4-aspartylphosphate" evidence="7">
    <location>
        <position position="591"/>
    </location>
</feature>